<dbReference type="SUPFAM" id="SSF53098">
    <property type="entry name" value="Ribonuclease H-like"/>
    <property type="match status" value="1"/>
</dbReference>
<evidence type="ECO:0000256" key="5">
    <source>
        <dbReference type="HAMAP-Rule" id="MF_00651"/>
    </source>
</evidence>
<evidence type="ECO:0000313" key="7">
    <source>
        <dbReference type="EMBL" id="PIW36881.1"/>
    </source>
</evidence>
<dbReference type="GO" id="GO:0000967">
    <property type="term" value="P:rRNA 5'-end processing"/>
    <property type="evidence" value="ECO:0007669"/>
    <property type="project" value="UniProtKB-UniRule"/>
</dbReference>
<dbReference type="AlphaFoldDB" id="A0A2M7H3T1"/>
<accession>A0A2M7H3T1</accession>
<keyword evidence="3 5" id="KW-0540">Nuclease</keyword>
<comment type="similarity">
    <text evidence="5">Belongs to the YqgF HJR family.</text>
</comment>
<dbReference type="PANTHER" id="PTHR33317">
    <property type="entry name" value="POLYNUCLEOTIDYL TRANSFERASE, RIBONUCLEASE H-LIKE SUPERFAMILY PROTEIN"/>
    <property type="match status" value="1"/>
</dbReference>
<name>A0A2M7H3T1_9BACT</name>
<gene>
    <name evidence="7" type="ORF">COW24_02895</name>
</gene>
<evidence type="ECO:0000259" key="6">
    <source>
        <dbReference type="SMART" id="SM00732"/>
    </source>
</evidence>
<keyword evidence="4 5" id="KW-0378">Hydrolase</keyword>
<dbReference type="HAMAP" id="MF_00651">
    <property type="entry name" value="Nuclease_YqgF"/>
    <property type="match status" value="1"/>
</dbReference>
<evidence type="ECO:0000256" key="2">
    <source>
        <dbReference type="ARBA" id="ARBA00022517"/>
    </source>
</evidence>
<dbReference type="GO" id="GO:0016788">
    <property type="term" value="F:hydrolase activity, acting on ester bonds"/>
    <property type="evidence" value="ECO:0007669"/>
    <property type="project" value="UniProtKB-UniRule"/>
</dbReference>
<protein>
    <recommendedName>
        <fullName evidence="5">Putative pre-16S rRNA nuclease</fullName>
        <ecNumber evidence="5">3.1.-.-</ecNumber>
    </recommendedName>
</protein>
<keyword evidence="2 5" id="KW-0690">Ribosome biogenesis</keyword>
<dbReference type="EMBL" id="PFGC01000037">
    <property type="protein sequence ID" value="PIW36881.1"/>
    <property type="molecule type" value="Genomic_DNA"/>
</dbReference>
<evidence type="ECO:0000313" key="8">
    <source>
        <dbReference type="Proteomes" id="UP000230292"/>
    </source>
</evidence>
<dbReference type="GO" id="GO:0005829">
    <property type="term" value="C:cytosol"/>
    <property type="evidence" value="ECO:0007669"/>
    <property type="project" value="TreeGrafter"/>
</dbReference>
<dbReference type="EC" id="3.1.-.-" evidence="5"/>
<dbReference type="Proteomes" id="UP000230292">
    <property type="component" value="Unassembled WGS sequence"/>
</dbReference>
<dbReference type="InterPro" id="IPR006641">
    <property type="entry name" value="YqgF/RNaseH-like_dom"/>
</dbReference>
<sequence>MKYLGMDYGTKRTGLSISDVSGRVAVLKETIEEDSQDKVIERIKEIVIDDDVEAVVIGLPVNMNGESTAMTEQVERFIEKLRNHLTVPVQTADERLTTEMAKKLLRGVKKEERDQVAAQILLQNFLDEQNALTE</sequence>
<evidence type="ECO:0000256" key="3">
    <source>
        <dbReference type="ARBA" id="ARBA00022722"/>
    </source>
</evidence>
<comment type="function">
    <text evidence="5">Could be a nuclease involved in processing of the 5'-end of pre-16S rRNA.</text>
</comment>
<evidence type="ECO:0000256" key="4">
    <source>
        <dbReference type="ARBA" id="ARBA00022801"/>
    </source>
</evidence>
<dbReference type="CDD" id="cd16964">
    <property type="entry name" value="YqgF"/>
    <property type="match status" value="1"/>
</dbReference>
<dbReference type="Pfam" id="PF03652">
    <property type="entry name" value="RuvX"/>
    <property type="match status" value="1"/>
</dbReference>
<organism evidence="7 8">
    <name type="scientific">Candidatus Kerfeldbacteria bacterium CG15_BIG_FIL_POST_REV_8_21_14_020_45_12</name>
    <dbReference type="NCBI Taxonomy" id="2014247"/>
    <lineage>
        <taxon>Bacteria</taxon>
        <taxon>Candidatus Kerfeldiibacteriota</taxon>
    </lineage>
</organism>
<dbReference type="InterPro" id="IPR005227">
    <property type="entry name" value="YqgF"/>
</dbReference>
<reference evidence="7 8" key="1">
    <citation type="submission" date="2017-09" db="EMBL/GenBank/DDBJ databases">
        <title>Depth-based differentiation of microbial function through sediment-hosted aquifers and enrichment of novel symbionts in the deep terrestrial subsurface.</title>
        <authorList>
            <person name="Probst A.J."/>
            <person name="Ladd B."/>
            <person name="Jarett J.K."/>
            <person name="Geller-Mcgrath D.E."/>
            <person name="Sieber C.M."/>
            <person name="Emerson J.B."/>
            <person name="Anantharaman K."/>
            <person name="Thomas B.C."/>
            <person name="Malmstrom R."/>
            <person name="Stieglmeier M."/>
            <person name="Klingl A."/>
            <person name="Woyke T."/>
            <person name="Ryan C.M."/>
            <person name="Banfield J.F."/>
        </authorList>
    </citation>
    <scope>NUCLEOTIDE SEQUENCE [LARGE SCALE GENOMIC DNA]</scope>
    <source>
        <strain evidence="7">CG15_BIG_FIL_POST_REV_8_21_14_020_45_12</strain>
    </source>
</reference>
<dbReference type="InterPro" id="IPR012337">
    <property type="entry name" value="RNaseH-like_sf"/>
</dbReference>
<proteinExistence type="inferred from homology"/>
<dbReference type="NCBIfam" id="TIGR00250">
    <property type="entry name" value="RNAse_H_YqgF"/>
    <property type="match status" value="1"/>
</dbReference>
<evidence type="ECO:0000256" key="1">
    <source>
        <dbReference type="ARBA" id="ARBA00022490"/>
    </source>
</evidence>
<comment type="subcellular location">
    <subcellularLocation>
        <location evidence="5">Cytoplasm</location>
    </subcellularLocation>
</comment>
<dbReference type="PANTHER" id="PTHR33317:SF4">
    <property type="entry name" value="POLYNUCLEOTIDYL TRANSFERASE, RIBONUCLEASE H-LIKE SUPERFAMILY PROTEIN"/>
    <property type="match status" value="1"/>
</dbReference>
<dbReference type="InterPro" id="IPR037027">
    <property type="entry name" value="YqgF/RNaseH-like_dom_sf"/>
</dbReference>
<feature type="domain" description="YqgF/RNase H-like" evidence="6">
    <location>
        <begin position="1"/>
        <end position="101"/>
    </location>
</feature>
<dbReference type="SMART" id="SM00732">
    <property type="entry name" value="YqgFc"/>
    <property type="match status" value="1"/>
</dbReference>
<comment type="caution">
    <text evidence="7">The sequence shown here is derived from an EMBL/GenBank/DDBJ whole genome shotgun (WGS) entry which is preliminary data.</text>
</comment>
<dbReference type="Gene3D" id="3.30.420.140">
    <property type="entry name" value="YqgF/RNase H-like domain"/>
    <property type="match status" value="1"/>
</dbReference>
<dbReference type="GO" id="GO:0004518">
    <property type="term" value="F:nuclease activity"/>
    <property type="evidence" value="ECO:0007669"/>
    <property type="project" value="UniProtKB-KW"/>
</dbReference>
<keyword evidence="1 5" id="KW-0963">Cytoplasm</keyword>